<organism evidence="1 2">
    <name type="scientific">Ascobolus immersus RN42</name>
    <dbReference type="NCBI Taxonomy" id="1160509"/>
    <lineage>
        <taxon>Eukaryota</taxon>
        <taxon>Fungi</taxon>
        <taxon>Dikarya</taxon>
        <taxon>Ascomycota</taxon>
        <taxon>Pezizomycotina</taxon>
        <taxon>Pezizomycetes</taxon>
        <taxon>Pezizales</taxon>
        <taxon>Ascobolaceae</taxon>
        <taxon>Ascobolus</taxon>
    </lineage>
</organism>
<proteinExistence type="predicted"/>
<sequence>MALANPPSPLLSIPNELIHLIFTTLPDPHTYLHLSHTNQHLRKIARTIPTQHNFAERWLATNCTNASLADYEELRVIDFILRFTRLHCTARTCRPDNEWERHFSSMYQIHHGIPNRTYWRGSLFEWSDFPSRLFCQYPTEKNNKKGTTWLKAYLEMVVAQEREKGEARAWKIEDVRLGVEDVVFASKMCVAYKRERQEEEAQGELTEEEELNAEHLFDMWKHQRDTEEGQGKCACTRADLLYMEKNARRECPYCAESIRVCHFCCHWYLDPVQS</sequence>
<name>A0A3N4HTV6_ASCIM</name>
<dbReference type="AlphaFoldDB" id="A0A3N4HTV6"/>
<keyword evidence="2" id="KW-1185">Reference proteome</keyword>
<protein>
    <recommendedName>
        <fullName evidence="3">F-box domain-containing protein</fullName>
    </recommendedName>
</protein>
<accession>A0A3N4HTV6</accession>
<gene>
    <name evidence="1" type="ORF">BJ508DRAFT_379750</name>
</gene>
<reference evidence="1 2" key="1">
    <citation type="journal article" date="2018" name="Nat. Ecol. Evol.">
        <title>Pezizomycetes genomes reveal the molecular basis of ectomycorrhizal truffle lifestyle.</title>
        <authorList>
            <person name="Murat C."/>
            <person name="Payen T."/>
            <person name="Noel B."/>
            <person name="Kuo A."/>
            <person name="Morin E."/>
            <person name="Chen J."/>
            <person name="Kohler A."/>
            <person name="Krizsan K."/>
            <person name="Balestrini R."/>
            <person name="Da Silva C."/>
            <person name="Montanini B."/>
            <person name="Hainaut M."/>
            <person name="Levati E."/>
            <person name="Barry K.W."/>
            <person name="Belfiori B."/>
            <person name="Cichocki N."/>
            <person name="Clum A."/>
            <person name="Dockter R.B."/>
            <person name="Fauchery L."/>
            <person name="Guy J."/>
            <person name="Iotti M."/>
            <person name="Le Tacon F."/>
            <person name="Lindquist E.A."/>
            <person name="Lipzen A."/>
            <person name="Malagnac F."/>
            <person name="Mello A."/>
            <person name="Molinier V."/>
            <person name="Miyauchi S."/>
            <person name="Poulain J."/>
            <person name="Riccioni C."/>
            <person name="Rubini A."/>
            <person name="Sitrit Y."/>
            <person name="Splivallo R."/>
            <person name="Traeger S."/>
            <person name="Wang M."/>
            <person name="Zifcakova L."/>
            <person name="Wipf D."/>
            <person name="Zambonelli A."/>
            <person name="Paolocci F."/>
            <person name="Nowrousian M."/>
            <person name="Ottonello S."/>
            <person name="Baldrian P."/>
            <person name="Spatafora J.W."/>
            <person name="Henrissat B."/>
            <person name="Nagy L.G."/>
            <person name="Aury J.M."/>
            <person name="Wincker P."/>
            <person name="Grigoriev I.V."/>
            <person name="Bonfante P."/>
            <person name="Martin F.M."/>
        </authorList>
    </citation>
    <scope>NUCLEOTIDE SEQUENCE [LARGE SCALE GENOMIC DNA]</scope>
    <source>
        <strain evidence="1 2">RN42</strain>
    </source>
</reference>
<dbReference type="Proteomes" id="UP000275078">
    <property type="component" value="Unassembled WGS sequence"/>
</dbReference>
<dbReference type="EMBL" id="ML119754">
    <property type="protein sequence ID" value="RPA75938.1"/>
    <property type="molecule type" value="Genomic_DNA"/>
</dbReference>
<dbReference type="OrthoDB" id="5238783at2759"/>
<evidence type="ECO:0008006" key="3">
    <source>
        <dbReference type="Google" id="ProtNLM"/>
    </source>
</evidence>
<evidence type="ECO:0000313" key="1">
    <source>
        <dbReference type="EMBL" id="RPA75938.1"/>
    </source>
</evidence>
<evidence type="ECO:0000313" key="2">
    <source>
        <dbReference type="Proteomes" id="UP000275078"/>
    </source>
</evidence>